<gene>
    <name evidence="2" type="ORF">AC579_4313</name>
</gene>
<organism evidence="2 3">
    <name type="scientific">Pseudocercospora musae</name>
    <dbReference type="NCBI Taxonomy" id="113226"/>
    <lineage>
        <taxon>Eukaryota</taxon>
        <taxon>Fungi</taxon>
        <taxon>Dikarya</taxon>
        <taxon>Ascomycota</taxon>
        <taxon>Pezizomycotina</taxon>
        <taxon>Dothideomycetes</taxon>
        <taxon>Dothideomycetidae</taxon>
        <taxon>Mycosphaerellales</taxon>
        <taxon>Mycosphaerellaceae</taxon>
        <taxon>Pseudocercospora</taxon>
    </lineage>
</organism>
<feature type="region of interest" description="Disordered" evidence="1">
    <location>
        <begin position="1"/>
        <end position="285"/>
    </location>
</feature>
<feature type="compositionally biased region" description="Low complexity" evidence="1">
    <location>
        <begin position="214"/>
        <end position="223"/>
    </location>
</feature>
<dbReference type="AlphaFoldDB" id="A0A139IQM5"/>
<feature type="compositionally biased region" description="Polar residues" evidence="1">
    <location>
        <begin position="46"/>
        <end position="62"/>
    </location>
</feature>
<protein>
    <submittedName>
        <fullName evidence="2">Uncharacterized protein</fullName>
    </submittedName>
</protein>
<evidence type="ECO:0000256" key="1">
    <source>
        <dbReference type="SAM" id="MobiDB-lite"/>
    </source>
</evidence>
<feature type="compositionally biased region" description="Low complexity" evidence="1">
    <location>
        <begin position="185"/>
        <end position="205"/>
    </location>
</feature>
<keyword evidence="3" id="KW-1185">Reference proteome</keyword>
<evidence type="ECO:0000313" key="2">
    <source>
        <dbReference type="EMBL" id="KXT17087.1"/>
    </source>
</evidence>
<dbReference type="EMBL" id="LFZO01000026">
    <property type="protein sequence ID" value="KXT17087.1"/>
    <property type="molecule type" value="Genomic_DNA"/>
</dbReference>
<feature type="compositionally biased region" description="Polar residues" evidence="1">
    <location>
        <begin position="232"/>
        <end position="242"/>
    </location>
</feature>
<accession>A0A139IQM5</accession>
<dbReference type="OrthoDB" id="415706at2759"/>
<feature type="compositionally biased region" description="Basic and acidic residues" evidence="1">
    <location>
        <begin position="254"/>
        <end position="263"/>
    </location>
</feature>
<dbReference type="Proteomes" id="UP000073492">
    <property type="component" value="Unassembled WGS sequence"/>
</dbReference>
<proteinExistence type="predicted"/>
<name>A0A139IQM5_9PEZI</name>
<reference evidence="2 3" key="1">
    <citation type="submission" date="2015-07" db="EMBL/GenBank/DDBJ databases">
        <title>Comparative genomics of the Sigatoka disease complex on banana suggests a link between parallel evolutionary changes in Pseudocercospora fijiensis and Pseudocercospora eumusae and increased virulence on the banana host.</title>
        <authorList>
            <person name="Chang T.-C."/>
            <person name="Salvucci A."/>
            <person name="Crous P.W."/>
            <person name="Stergiopoulos I."/>
        </authorList>
    </citation>
    <scope>NUCLEOTIDE SEQUENCE [LARGE SCALE GENOMIC DNA]</scope>
    <source>
        <strain evidence="2 3">CBS 116634</strain>
    </source>
</reference>
<feature type="compositionally biased region" description="Polar residues" evidence="1">
    <location>
        <begin position="139"/>
        <end position="148"/>
    </location>
</feature>
<feature type="compositionally biased region" description="Low complexity" evidence="1">
    <location>
        <begin position="1"/>
        <end position="10"/>
    </location>
</feature>
<sequence length="325" mass="34810">MASSAAAAAADSPTLGAESPDSMVRKTQQLRPKPAVTNFSRPRIYKTSSGKTYQEGDTNVKSVNAYYEQEDDDDTETETDGSIHRDRNTGDPPMPSEPRFSPLAEEDNPLPREPRFSTSPPPPPTQARFSVETFDLEPSDSNKPNNHHTAGGGSSPIISRTEAFLKPRKGSALLRTEDQRHPGGSSASTIAAARNNNNSSTTSNDSSEEKRAQTSSSSASSTTPLPLKSILKRTSVQVTSERAWSFEEEGGGGEDTRSHHTVSEDGSGGAYGKWHSSDYDTSGLSEKQIKKLERKGVNPALYAEMKAARGSGKVIGALTGNSYVS</sequence>
<feature type="compositionally biased region" description="Acidic residues" evidence="1">
    <location>
        <begin position="68"/>
        <end position="79"/>
    </location>
</feature>
<evidence type="ECO:0000313" key="3">
    <source>
        <dbReference type="Proteomes" id="UP000073492"/>
    </source>
</evidence>
<comment type="caution">
    <text evidence="2">The sequence shown here is derived from an EMBL/GenBank/DDBJ whole genome shotgun (WGS) entry which is preliminary data.</text>
</comment>